<gene>
    <name evidence="1" type="ORF">PCL1606_10710</name>
</gene>
<dbReference type="PATRIC" id="fig|587753.10.peg.1063"/>
<protein>
    <submittedName>
        <fullName evidence="1">Uncharacterized protein</fullName>
    </submittedName>
</protein>
<accession>A0A0D5XTV7</accession>
<reference evidence="1 2" key="1">
    <citation type="journal article" date="2015" name="Mol. Plant Microbe Interact.">
        <title>Comparative Genomic Analysis of Pseudomonas chlororaphis PCL1606 Reveals New Insight into Antifungal Compounds Involved in Biocontrol.</title>
        <authorList>
            <person name="Calderon C.E."/>
            <person name="Ramos C."/>
            <person name="de Vicente A."/>
            <person name="Cazorla F.M."/>
        </authorList>
    </citation>
    <scope>NUCLEOTIDE SEQUENCE [LARGE SCALE GENOMIC DNA]</scope>
    <source>
        <strain evidence="1 2">PCL1606</strain>
    </source>
</reference>
<dbReference type="KEGG" id="pcz:PCL1606_10710"/>
<dbReference type="AlphaFoldDB" id="A0A0D5XTV7"/>
<evidence type="ECO:0000313" key="2">
    <source>
        <dbReference type="Proteomes" id="UP000032748"/>
    </source>
</evidence>
<sequence>MVIFANRLTSFGEEGRMFLGEGKDFMNTSRTLIQEWVPLAEDECLLSSQSSVHRYGELRHIKQRFIEGTDHWPVSGSSWHWQPVTADVVYEYKKER</sequence>
<evidence type="ECO:0000313" key="1">
    <source>
        <dbReference type="EMBL" id="AKA22526.1"/>
    </source>
</evidence>
<organism evidence="1 2">
    <name type="scientific">Pseudomonas chlororaphis</name>
    <dbReference type="NCBI Taxonomy" id="587753"/>
    <lineage>
        <taxon>Bacteria</taxon>
        <taxon>Pseudomonadati</taxon>
        <taxon>Pseudomonadota</taxon>
        <taxon>Gammaproteobacteria</taxon>
        <taxon>Pseudomonadales</taxon>
        <taxon>Pseudomonadaceae</taxon>
        <taxon>Pseudomonas</taxon>
    </lineage>
</organism>
<dbReference type="EMBL" id="CP011110">
    <property type="protein sequence ID" value="AKA22526.1"/>
    <property type="molecule type" value="Genomic_DNA"/>
</dbReference>
<name>A0A0D5XTV7_9PSED</name>
<dbReference type="Proteomes" id="UP000032748">
    <property type="component" value="Chromosome"/>
</dbReference>
<proteinExistence type="predicted"/>